<evidence type="ECO:0000256" key="1">
    <source>
        <dbReference type="SAM" id="MobiDB-lite"/>
    </source>
</evidence>
<proteinExistence type="predicted"/>
<keyword evidence="3" id="KW-1185">Reference proteome</keyword>
<reference evidence="2 3" key="1">
    <citation type="submission" date="2014-06" db="EMBL/GenBank/DDBJ databases">
        <title>Evolutionary Origins and Diversification of the Mycorrhizal Mutualists.</title>
        <authorList>
            <consortium name="DOE Joint Genome Institute"/>
            <consortium name="Mycorrhizal Genomics Consortium"/>
            <person name="Kohler A."/>
            <person name="Kuo A."/>
            <person name="Nagy L.G."/>
            <person name="Floudas D."/>
            <person name="Copeland A."/>
            <person name="Barry K.W."/>
            <person name="Cichocki N."/>
            <person name="Veneault-Fourrey C."/>
            <person name="LaButti K."/>
            <person name="Lindquist E.A."/>
            <person name="Lipzen A."/>
            <person name="Lundell T."/>
            <person name="Morin E."/>
            <person name="Murat C."/>
            <person name="Riley R."/>
            <person name="Ohm R."/>
            <person name="Sun H."/>
            <person name="Tunlid A."/>
            <person name="Henrissat B."/>
            <person name="Grigoriev I.V."/>
            <person name="Hibbett D.S."/>
            <person name="Martin F."/>
        </authorList>
    </citation>
    <scope>NUCLEOTIDE SEQUENCE [LARGE SCALE GENOMIC DNA]</scope>
    <source>
        <strain evidence="2 3">SS14</strain>
    </source>
</reference>
<dbReference type="InterPro" id="IPR016024">
    <property type="entry name" value="ARM-type_fold"/>
</dbReference>
<name>A0A0C9U1A6_SPHS4</name>
<evidence type="ECO:0000313" key="2">
    <source>
        <dbReference type="EMBL" id="KIJ36558.1"/>
    </source>
</evidence>
<sequence>MKTSLTIEWPYFPGESETAETIQGWVGKMRSTADEVLCVKAALHLYPAGWRSYTSGFRTVEEIDNASDASIRILYHLETADLATKLDISSLTFDLRCLEDESEFIVLKGLACLAIIFGETSGYYEPCRNRPDDTTWTLAGLIHYILSESPDTFEKLAVIPLSQKLHLFRAVGSIHERTFCPTSCRDSLARLRWITQVALSALQRSSHGDEDKFPADRRRRRPPERLGSCVHSGRLKGILHIAKKREIDQSRYVTIMMEEWDPPIVDQIRDLIHFSSNEALALVDVLLFLGCVDWSSSNCILGIDKVLPLLSHPDKGVAYAALRLVFSLRQGIEPDQEIQLSRSMLVLVTNGISLQSHPEKVEYAALFAWLSDGETPAICYLKLLASLSGYANGKNIIWEAGHCVKALETIEYLVKTNHWEVNTARQAGQYLAHMLACQYSMSPLDGSSNKFTLIPRIFAALQTCGYIQDQNWLRSNYVPTEWTTGWINELNQVILTMSSFIECYMVNASEIISPSFELLELIEAGRKLITNLSIHLAQIKEKYSILVYLGVYDWTGTKLEEQRQQVHEDALPKFGAILDTLKKHLGANARVVDSR</sequence>
<dbReference type="HOGENOM" id="CLU_402340_0_0_1"/>
<organism evidence="2 3">
    <name type="scientific">Sphaerobolus stellatus (strain SS14)</name>
    <dbReference type="NCBI Taxonomy" id="990650"/>
    <lineage>
        <taxon>Eukaryota</taxon>
        <taxon>Fungi</taxon>
        <taxon>Dikarya</taxon>
        <taxon>Basidiomycota</taxon>
        <taxon>Agaricomycotina</taxon>
        <taxon>Agaricomycetes</taxon>
        <taxon>Phallomycetidae</taxon>
        <taxon>Geastrales</taxon>
        <taxon>Sphaerobolaceae</taxon>
        <taxon>Sphaerobolus</taxon>
    </lineage>
</organism>
<evidence type="ECO:0000313" key="3">
    <source>
        <dbReference type="Proteomes" id="UP000054279"/>
    </source>
</evidence>
<dbReference type="Proteomes" id="UP000054279">
    <property type="component" value="Unassembled WGS sequence"/>
</dbReference>
<feature type="compositionally biased region" description="Basic and acidic residues" evidence="1">
    <location>
        <begin position="206"/>
        <end position="216"/>
    </location>
</feature>
<feature type="region of interest" description="Disordered" evidence="1">
    <location>
        <begin position="205"/>
        <end position="226"/>
    </location>
</feature>
<dbReference type="AlphaFoldDB" id="A0A0C9U1A6"/>
<protein>
    <submittedName>
        <fullName evidence="2">Unplaced genomic scaffold SPHSTscaffold_102, whole genome shotgun sequence</fullName>
    </submittedName>
</protein>
<gene>
    <name evidence="2" type="ORF">M422DRAFT_51033</name>
</gene>
<dbReference type="EMBL" id="KN837177">
    <property type="protein sequence ID" value="KIJ36558.1"/>
    <property type="molecule type" value="Genomic_DNA"/>
</dbReference>
<dbReference type="SUPFAM" id="SSF48371">
    <property type="entry name" value="ARM repeat"/>
    <property type="match status" value="1"/>
</dbReference>
<accession>A0A0C9U1A6</accession>